<evidence type="ECO:0000313" key="1">
    <source>
        <dbReference type="EMBL" id="TDC53238.1"/>
    </source>
</evidence>
<dbReference type="PANTHER" id="PTHR35368">
    <property type="entry name" value="HYDROPEROXIDE REDUCTASE"/>
    <property type="match status" value="1"/>
</dbReference>
<reference evidence="1 2" key="1">
    <citation type="submission" date="2019-02" db="EMBL/GenBank/DDBJ databases">
        <title>Draft genome sequences of novel Actinobacteria.</title>
        <authorList>
            <person name="Sahin N."/>
            <person name="Ay H."/>
            <person name="Saygin H."/>
        </authorList>
    </citation>
    <scope>NUCLEOTIDE SEQUENCE [LARGE SCALE GENOMIC DNA]</scope>
    <source>
        <strain evidence="1 2">KC603</strain>
    </source>
</reference>
<dbReference type="InterPro" id="IPR003718">
    <property type="entry name" value="OsmC/Ohr_fam"/>
</dbReference>
<dbReference type="Gene3D" id="3.30.300.20">
    <property type="match status" value="1"/>
</dbReference>
<gene>
    <name evidence="1" type="ORF">E1212_06090</name>
</gene>
<dbReference type="AlphaFoldDB" id="A0A4R4RT71"/>
<accession>A0A4R4RT71</accession>
<organism evidence="1 2">
    <name type="scientific">Jiangella ureilytica</name>
    <dbReference type="NCBI Taxonomy" id="2530374"/>
    <lineage>
        <taxon>Bacteria</taxon>
        <taxon>Bacillati</taxon>
        <taxon>Actinomycetota</taxon>
        <taxon>Actinomycetes</taxon>
        <taxon>Jiangellales</taxon>
        <taxon>Jiangellaceae</taxon>
        <taxon>Jiangella</taxon>
    </lineage>
</organism>
<dbReference type="InterPro" id="IPR036102">
    <property type="entry name" value="OsmC/Ohrsf"/>
</dbReference>
<dbReference type="EMBL" id="SMKL01000010">
    <property type="protein sequence ID" value="TDC53238.1"/>
    <property type="molecule type" value="Genomic_DNA"/>
</dbReference>
<dbReference type="PANTHER" id="PTHR35368:SF1">
    <property type="entry name" value="HYDROPEROXIDE REDUCTASE"/>
    <property type="match status" value="1"/>
</dbReference>
<dbReference type="RefSeq" id="WP_131980373.1">
    <property type="nucleotide sequence ID" value="NZ_SMKL01000010.1"/>
</dbReference>
<comment type="caution">
    <text evidence="1">The sequence shown here is derived from an EMBL/GenBank/DDBJ whole genome shotgun (WGS) entry which is preliminary data.</text>
</comment>
<dbReference type="SUPFAM" id="SSF82784">
    <property type="entry name" value="OsmC-like"/>
    <property type="match status" value="1"/>
</dbReference>
<protein>
    <submittedName>
        <fullName evidence="1">OsmC family peroxiredoxin</fullName>
    </submittedName>
</protein>
<dbReference type="InterPro" id="IPR052924">
    <property type="entry name" value="OsmC/Ohr_hydroprdx_reductase"/>
</dbReference>
<proteinExistence type="predicted"/>
<dbReference type="InterPro" id="IPR015946">
    <property type="entry name" value="KH_dom-like_a/b"/>
</dbReference>
<evidence type="ECO:0000313" key="2">
    <source>
        <dbReference type="Proteomes" id="UP000295621"/>
    </source>
</evidence>
<keyword evidence="2" id="KW-1185">Reference proteome</keyword>
<dbReference type="OrthoDB" id="9811389at2"/>
<dbReference type="Pfam" id="PF02566">
    <property type="entry name" value="OsmC"/>
    <property type="match status" value="1"/>
</dbReference>
<sequence length="189" mass="20189">MTTALDDSTRNGVDTAALFATLDAVKAAPAAAAFQFRARNEWISGTHSRGTINEYFGAGEERTHERVFQFDADHPAVLVGRDNGPTPVEFVLHALASCLTAGLANIAAARGIQLTQVRSTVSGDIDLNGILGLDPTVRNGYQRITVRLTVKGDAPAEKLREIVEQSRARSAVYDVISGQVPVAIEVDTD</sequence>
<dbReference type="Proteomes" id="UP000295621">
    <property type="component" value="Unassembled WGS sequence"/>
</dbReference>
<name>A0A4R4RT71_9ACTN</name>